<dbReference type="PROSITE" id="PS50082">
    <property type="entry name" value="WD_REPEATS_2"/>
    <property type="match status" value="4"/>
</dbReference>
<dbReference type="PANTHER" id="PTHR22847:SF637">
    <property type="entry name" value="WD REPEAT DOMAIN 5B"/>
    <property type="match status" value="1"/>
</dbReference>
<keyword evidence="6" id="KW-1185">Reference proteome</keyword>
<dbReference type="InterPro" id="IPR001680">
    <property type="entry name" value="WD40_rpt"/>
</dbReference>
<dbReference type="GO" id="GO:0043531">
    <property type="term" value="F:ADP binding"/>
    <property type="evidence" value="ECO:0007669"/>
    <property type="project" value="InterPro"/>
</dbReference>
<keyword evidence="1 3" id="KW-0853">WD repeat</keyword>
<gene>
    <name evidence="5" type="ORF">AMSG_11523</name>
</gene>
<dbReference type="Proteomes" id="UP000054408">
    <property type="component" value="Unassembled WGS sequence"/>
</dbReference>
<feature type="repeat" description="WD" evidence="3">
    <location>
        <begin position="790"/>
        <end position="825"/>
    </location>
</feature>
<feature type="repeat" description="WD" evidence="3">
    <location>
        <begin position="847"/>
        <end position="882"/>
    </location>
</feature>
<dbReference type="InterPro" id="IPR002182">
    <property type="entry name" value="NB-ARC"/>
</dbReference>
<accession>A0A0L0DWN3</accession>
<dbReference type="PRINTS" id="PR00364">
    <property type="entry name" value="DISEASERSIST"/>
</dbReference>
<dbReference type="AlphaFoldDB" id="A0A0L0DWN3"/>
<evidence type="ECO:0000256" key="2">
    <source>
        <dbReference type="ARBA" id="ARBA00022737"/>
    </source>
</evidence>
<keyword evidence="2" id="KW-0677">Repeat</keyword>
<organism evidence="5 6">
    <name type="scientific">Thecamonas trahens ATCC 50062</name>
    <dbReference type="NCBI Taxonomy" id="461836"/>
    <lineage>
        <taxon>Eukaryota</taxon>
        <taxon>Apusozoa</taxon>
        <taxon>Apusomonadida</taxon>
        <taxon>Apusomonadidae</taxon>
        <taxon>Thecamonas</taxon>
    </lineage>
</organism>
<dbReference type="InterPro" id="IPR036322">
    <property type="entry name" value="WD40_repeat_dom_sf"/>
</dbReference>
<feature type="domain" description="NB-ARC" evidence="4">
    <location>
        <begin position="190"/>
        <end position="353"/>
    </location>
</feature>
<dbReference type="Pfam" id="PF00400">
    <property type="entry name" value="WD40"/>
    <property type="match status" value="8"/>
</dbReference>
<sequence>MDDVHALLEGSRIIVISVSPYLLASGFAMEEVRFALDNNPVIIPVFMHEALPFNSVWGDARLADADVIERVTGAVHEEQAKAWIGPDLIAAFGDLAHAKGAVHKAEHSEDLNVKAWYSSRCERVKLIHSLPEWGCVQGDRNGHDSFSDLVSRVADAVVAVLRDSCSIERLPLLMPPPFNPPEYHPLPDTRDAVINVLLGANNVSVVGVNGLGGVGKSSLAADVAIHPAITSVFSVFWLSLGEDNTSNPALTSRMSYFLKQGLSCTVDTQANLDDLQRILAAKTRSLAAAGTRILLILDDAWTTRQASVFTNHIAAPHAILVTSRNAAVATNTTSSIKLGTFGPDDAAVVLRNYLAKGSPEWANTLALNDSRIVSLATFCRGHALALAVLGSSISGEAALDDAVEDAADATELAMDEHRDDCGGSDAKYARIFDIITWTLSGAIPKRVRKVALTIYAMLAVFPSDAPIDVANFRSAIDASNIKFARSLDALANTSLLRVVATDGGAITVIEMHDLHLEYIRHQLEVCFDDIPSLPARHLAVVAGLPPSGATPHTAAKAMTSDTASDWIVTHGISHMIAAGANHAAVAVALSWPWMKARANDSLSGLLNDLRCVVRLGCEGAKDVDEVERALSLSRDIIEKGKSQIETELVARLAYNNASKAVKDLVAAVSEDVPSGALIPSRAVDPVAHRGAERFRFDGSSGNVINISGSLVAGGCWKNVDVLDVQTGERVEVLEGHTSRVRGVIVLPSADGQLPVLVSWSEDETIRVWHPVDDGTGAMRYTADSASCEVLEGHTSDVQGVIALPSADSQLPVLVSWSEDRTIRVWHPADDGTEAMRYTADTASCEVLEGHTSRVHGVIALPSADGQLPVLVSWSADKTIRVWHPADDGTGAMRYTADNASCEVLEGHTEYVRGVIALPSADGQLPVLVSWSWDRTIRVWHAADDGEGAMRYTADSASCEVLEGHTEYVKGVIALPSADGQLPVLVSWSWDRTIRVWHAADDGTGAMRYTADRASCEVLVGHIYGVEDNTIRVWHAAYDGTGAMRYTADSASCEVLESHTDDVEGVIALPSADGQLPVLVSWSWDSTIRVWHAADDGTGAMRYTADRDSCEVLEGHTSGVEGVIALPSTDGQLPVLVSWSRDRTIRVWHAADDGMGAMRYTADSASCEVLEGHTDDVHGVIALPSADGQLPVLVSWSWEDTIRVWHAADDEMGAMRYTADNASLCGV</sequence>
<evidence type="ECO:0000256" key="1">
    <source>
        <dbReference type="ARBA" id="ARBA00022574"/>
    </source>
</evidence>
<evidence type="ECO:0000259" key="4">
    <source>
        <dbReference type="Pfam" id="PF00931"/>
    </source>
</evidence>
<dbReference type="GO" id="GO:1990234">
    <property type="term" value="C:transferase complex"/>
    <property type="evidence" value="ECO:0007669"/>
    <property type="project" value="UniProtKB-ARBA"/>
</dbReference>
<dbReference type="Pfam" id="PF00931">
    <property type="entry name" value="NB-ARC"/>
    <property type="match status" value="1"/>
</dbReference>
<dbReference type="GO" id="GO:0005829">
    <property type="term" value="C:cytosol"/>
    <property type="evidence" value="ECO:0007669"/>
    <property type="project" value="UniProtKB-ARBA"/>
</dbReference>
<dbReference type="Gene3D" id="1.10.10.10">
    <property type="entry name" value="Winged helix-like DNA-binding domain superfamily/Winged helix DNA-binding domain"/>
    <property type="match status" value="1"/>
</dbReference>
<dbReference type="RefSeq" id="XP_013752618.1">
    <property type="nucleotide sequence ID" value="XM_013897164.1"/>
</dbReference>
<reference evidence="5 6" key="1">
    <citation type="submission" date="2010-05" db="EMBL/GenBank/DDBJ databases">
        <title>The Genome Sequence of Thecamonas trahens ATCC 50062.</title>
        <authorList>
            <consortium name="The Broad Institute Genome Sequencing Platform"/>
            <person name="Russ C."/>
            <person name="Cuomo C."/>
            <person name="Shea T."/>
            <person name="Young S.K."/>
            <person name="Zeng Q."/>
            <person name="Koehrsen M."/>
            <person name="Haas B."/>
            <person name="Borodovsky M."/>
            <person name="Guigo R."/>
            <person name="Alvarado L."/>
            <person name="Berlin A."/>
            <person name="Bochicchio J."/>
            <person name="Borenstein D."/>
            <person name="Chapman S."/>
            <person name="Chen Z."/>
            <person name="Freedman E."/>
            <person name="Gellesch M."/>
            <person name="Goldberg J."/>
            <person name="Griggs A."/>
            <person name="Gujja S."/>
            <person name="Heilman E."/>
            <person name="Heiman D."/>
            <person name="Hepburn T."/>
            <person name="Howarth C."/>
            <person name="Jen D."/>
            <person name="Larson L."/>
            <person name="Mehta T."/>
            <person name="Park D."/>
            <person name="Pearson M."/>
            <person name="Roberts A."/>
            <person name="Saif S."/>
            <person name="Shenoy N."/>
            <person name="Sisk P."/>
            <person name="Stolte C."/>
            <person name="Sykes S."/>
            <person name="Thomson T."/>
            <person name="Walk T."/>
            <person name="White J."/>
            <person name="Yandava C."/>
            <person name="Burger G."/>
            <person name="Gray M.W."/>
            <person name="Holland P.W.H."/>
            <person name="King N."/>
            <person name="Lang F.B.F."/>
            <person name="Roger A.J."/>
            <person name="Ruiz-Trillo I."/>
            <person name="Lander E."/>
            <person name="Nusbaum C."/>
        </authorList>
    </citation>
    <scope>NUCLEOTIDE SEQUENCE [LARGE SCALE GENOMIC DNA]</scope>
    <source>
        <strain evidence="5 6">ATCC 50062</strain>
    </source>
</reference>
<dbReference type="InterPro" id="IPR027417">
    <property type="entry name" value="P-loop_NTPase"/>
</dbReference>
<name>A0A0L0DWN3_THETB</name>
<dbReference type="OrthoDB" id="10265988at2759"/>
<evidence type="ECO:0000256" key="3">
    <source>
        <dbReference type="PROSITE-ProRule" id="PRU00221"/>
    </source>
</evidence>
<dbReference type="Gene3D" id="3.40.50.300">
    <property type="entry name" value="P-loop containing nucleotide triphosphate hydrolases"/>
    <property type="match status" value="1"/>
</dbReference>
<proteinExistence type="predicted"/>
<dbReference type="GeneID" id="25569456"/>
<dbReference type="SUPFAM" id="SSF50978">
    <property type="entry name" value="WD40 repeat-like"/>
    <property type="match status" value="2"/>
</dbReference>
<dbReference type="EMBL" id="GL349529">
    <property type="protein sequence ID" value="KNC56506.1"/>
    <property type="molecule type" value="Genomic_DNA"/>
</dbReference>
<feature type="repeat" description="WD" evidence="3">
    <location>
        <begin position="1112"/>
        <end position="1147"/>
    </location>
</feature>
<dbReference type="Gene3D" id="2.130.10.10">
    <property type="entry name" value="YVTN repeat-like/Quinoprotein amine dehydrogenase"/>
    <property type="match status" value="3"/>
</dbReference>
<feature type="repeat" description="WD" evidence="3">
    <location>
        <begin position="733"/>
        <end position="768"/>
    </location>
</feature>
<dbReference type="InterPro" id="IPR036388">
    <property type="entry name" value="WH-like_DNA-bd_sf"/>
</dbReference>
<dbReference type="SMART" id="SM00320">
    <property type="entry name" value="WD40"/>
    <property type="match status" value="8"/>
</dbReference>
<evidence type="ECO:0000313" key="5">
    <source>
        <dbReference type="EMBL" id="KNC56506.1"/>
    </source>
</evidence>
<protein>
    <submittedName>
        <fullName evidence="5">Ribosome assembly protein 4, variant</fullName>
    </submittedName>
</protein>
<dbReference type="PANTHER" id="PTHR22847">
    <property type="entry name" value="WD40 REPEAT PROTEIN"/>
    <property type="match status" value="1"/>
</dbReference>
<dbReference type="InterPro" id="IPR015943">
    <property type="entry name" value="WD40/YVTN_repeat-like_dom_sf"/>
</dbReference>
<dbReference type="SUPFAM" id="SSF52540">
    <property type="entry name" value="P-loop containing nucleoside triphosphate hydrolases"/>
    <property type="match status" value="1"/>
</dbReference>
<evidence type="ECO:0000313" key="6">
    <source>
        <dbReference type="Proteomes" id="UP000054408"/>
    </source>
</evidence>